<keyword evidence="4" id="KW-1185">Reference proteome</keyword>
<gene>
    <name evidence="3" type="ORF">SAMN05216259_112155</name>
</gene>
<dbReference type="AlphaFoldDB" id="A0A1H0MCK8"/>
<sequence length="1052" mass="109679">MMDPQTWWVGGVALAERLPPPPTPAGTADPARTWQSAYSSPALLRTRLADTGLDEEGLSALLAEEPAALAGRIGRPAWVATVEDALARAPLDPPLPAVGSWSAGFAAVLAPFTEAAAERLLMTIGRRGTDGPADLAAVRDCFTDRLGRALVQLARRTLVLELNVLRERGQLRGDTAELRFCDFVRQASARSALRALVTEYPVLARLLAQCCDQAVNAWNELLGRFADDRADVVEKLLAGVDPGRLVQVDTSAGDRHQGGRAVAVLSFEHGAKVVFKPRPLSVHEHFNDACGWLNSHLAGLDLRRLAVLGRPGYGWVEYAPAAPCAGPADVQRFYWRLGALLALIHALGATDMHFENLVASADQPVLVDLETLFHPELHRHACADPAQAALTASVARTALLPLFLVGEHGALDISGLGGDRDTPLPEEVTGWSAPGTDTMRLVRTVGMFRGSANRPRLRDAEADPSLHVEPLVAGFRAGYDAIAGHRTELIGPGGLLARFTRDVTRAVLRPTRWYANLLDESTHPDVLREALDRERLFDVLWRDSAGGQGLRTLSGAELAELWAGDVPVAVCSPGATDLAIGPLTVDGLVAECGLARAEHRVAMMGDTDRFDQEWVIRATLATRRRGNGPRTSAAPPGQPAATVPDAERMLFAACGIADRILARAQDDGRRVNWLCLEPLDDRIWAVRPQGAGLPHGYCGTALFLAQLADLTGTERYTSVARRALAPLPDLLASLAGRPADLHAVGAGFAGLGGIAYALTLLAGLLDDTEVAGWAATAVDLAAAATAAAGADAQPGVLDGDAGCLAAMLAVQQATGSATAARTARACADRLAAQAPGGLPAGGFSTGAAGVGWALLRFAAAGGGPGHASAGLATLRTAAARCATAPVGTGWCDEASGAALAIADSGPAADVPELTGLLNDVVERSAAPTAGDHSLCHGEAGALDLLLAATGPGSAGPGAALPRAAALLSALDRFGPRCGTPDSVSSPGLLTGLAGIGHELLRLGFGPRVPSVLLLQSPAPHPPTPTPRRRTSDERQPPRQRLEEPGRPRRGRL</sequence>
<dbReference type="SUPFAM" id="SSF158745">
    <property type="entry name" value="LanC-like"/>
    <property type="match status" value="1"/>
</dbReference>
<accession>A0A1H0MCK8</accession>
<feature type="compositionally biased region" description="Basic and acidic residues" evidence="1">
    <location>
        <begin position="1029"/>
        <end position="1046"/>
    </location>
</feature>
<dbReference type="CDD" id="cd04792">
    <property type="entry name" value="LanM-like"/>
    <property type="match status" value="1"/>
</dbReference>
<dbReference type="InterPro" id="IPR017146">
    <property type="entry name" value="Lanti_2_LanM"/>
</dbReference>
<reference evidence="3 4" key="1">
    <citation type="submission" date="2016-10" db="EMBL/GenBank/DDBJ databases">
        <authorList>
            <person name="de Groot N.N."/>
        </authorList>
    </citation>
    <scope>NUCLEOTIDE SEQUENCE [LARGE SCALE GENOMIC DNA]</scope>
    <source>
        <strain evidence="3 4">CGMCC 4.2022</strain>
    </source>
</reference>
<evidence type="ECO:0000313" key="4">
    <source>
        <dbReference type="Proteomes" id="UP000199341"/>
    </source>
</evidence>
<dbReference type="RefSeq" id="WP_093786956.1">
    <property type="nucleotide sequence ID" value="NZ_FNIE01000012.1"/>
</dbReference>
<dbReference type="SMART" id="SM01260">
    <property type="entry name" value="LANC_like"/>
    <property type="match status" value="1"/>
</dbReference>
<dbReference type="InterPro" id="IPR007822">
    <property type="entry name" value="LANC-like"/>
</dbReference>
<dbReference type="STRING" id="310781.SAMN05216259_112155"/>
<name>A0A1H0MCK8_9ACTN</name>
<dbReference type="Proteomes" id="UP000199341">
    <property type="component" value="Unassembled WGS sequence"/>
</dbReference>
<dbReference type="Pfam" id="PF13575">
    <property type="entry name" value="DUF4135"/>
    <property type="match status" value="1"/>
</dbReference>
<evidence type="ECO:0000256" key="1">
    <source>
        <dbReference type="SAM" id="MobiDB-lite"/>
    </source>
</evidence>
<protein>
    <submittedName>
        <fullName evidence="3">Type 2 lantibiotic biosynthesis protein LanM</fullName>
    </submittedName>
</protein>
<feature type="region of interest" description="Disordered" evidence="1">
    <location>
        <begin position="1012"/>
        <end position="1052"/>
    </location>
</feature>
<evidence type="ECO:0000313" key="3">
    <source>
        <dbReference type="EMBL" id="SDO78107.1"/>
    </source>
</evidence>
<organism evidence="3 4">
    <name type="scientific">Actinacidiphila guanduensis</name>
    <dbReference type="NCBI Taxonomy" id="310781"/>
    <lineage>
        <taxon>Bacteria</taxon>
        <taxon>Bacillati</taxon>
        <taxon>Actinomycetota</taxon>
        <taxon>Actinomycetes</taxon>
        <taxon>Kitasatosporales</taxon>
        <taxon>Streptomycetaceae</taxon>
        <taxon>Actinacidiphila</taxon>
    </lineage>
</organism>
<dbReference type="PIRSF" id="PIRSF037228">
    <property type="entry name" value="Lant_mod_RumM"/>
    <property type="match status" value="1"/>
</dbReference>
<evidence type="ECO:0000259" key="2">
    <source>
        <dbReference type="Pfam" id="PF13575"/>
    </source>
</evidence>
<dbReference type="Gene3D" id="1.50.10.20">
    <property type="match status" value="1"/>
</dbReference>
<feature type="domain" description="Lantibiotic biosynthesis protein dehydration" evidence="2">
    <location>
        <begin position="200"/>
        <end position="568"/>
    </location>
</feature>
<proteinExistence type="predicted"/>
<dbReference type="Pfam" id="PF05147">
    <property type="entry name" value="LANC_like"/>
    <property type="match status" value="1"/>
</dbReference>
<dbReference type="GO" id="GO:0031179">
    <property type="term" value="P:peptide modification"/>
    <property type="evidence" value="ECO:0007669"/>
    <property type="project" value="InterPro"/>
</dbReference>
<dbReference type="OrthoDB" id="9148343at2"/>
<dbReference type="PRINTS" id="PR01950">
    <property type="entry name" value="LANCSUPER"/>
</dbReference>
<dbReference type="NCBIfam" id="TIGR03897">
    <property type="entry name" value="lanti_2_LanM"/>
    <property type="match status" value="1"/>
</dbReference>
<dbReference type="EMBL" id="FNIE01000012">
    <property type="protein sequence ID" value="SDO78107.1"/>
    <property type="molecule type" value="Genomic_DNA"/>
</dbReference>
<dbReference type="InterPro" id="IPR025410">
    <property type="entry name" value="Lant_dehyd"/>
</dbReference>